<accession>A0A0F9QSH8</accession>
<organism evidence="1">
    <name type="scientific">marine sediment metagenome</name>
    <dbReference type="NCBI Taxonomy" id="412755"/>
    <lineage>
        <taxon>unclassified sequences</taxon>
        <taxon>metagenomes</taxon>
        <taxon>ecological metagenomes</taxon>
    </lineage>
</organism>
<dbReference type="AlphaFoldDB" id="A0A0F9QSH8"/>
<gene>
    <name evidence="1" type="ORF">LCGC14_0979700</name>
</gene>
<reference evidence="1" key="1">
    <citation type="journal article" date="2015" name="Nature">
        <title>Complex archaea that bridge the gap between prokaryotes and eukaryotes.</title>
        <authorList>
            <person name="Spang A."/>
            <person name="Saw J.H."/>
            <person name="Jorgensen S.L."/>
            <person name="Zaremba-Niedzwiedzka K."/>
            <person name="Martijn J."/>
            <person name="Lind A.E."/>
            <person name="van Eijk R."/>
            <person name="Schleper C."/>
            <person name="Guy L."/>
            <person name="Ettema T.J."/>
        </authorList>
    </citation>
    <scope>NUCLEOTIDE SEQUENCE</scope>
</reference>
<comment type="caution">
    <text evidence="1">The sequence shown here is derived from an EMBL/GenBank/DDBJ whole genome shotgun (WGS) entry which is preliminary data.</text>
</comment>
<evidence type="ECO:0000313" key="1">
    <source>
        <dbReference type="EMBL" id="KKN16081.1"/>
    </source>
</evidence>
<proteinExistence type="predicted"/>
<name>A0A0F9QSH8_9ZZZZ</name>
<protein>
    <submittedName>
        <fullName evidence="1">Uncharacterized protein</fullName>
    </submittedName>
</protein>
<dbReference type="EMBL" id="LAZR01003651">
    <property type="protein sequence ID" value="KKN16081.1"/>
    <property type="molecule type" value="Genomic_DNA"/>
</dbReference>
<sequence length="67" mass="7540">MRLTHQQGSFTVVHDSMKYCRWCHPIPPALHKDSDNYGPPLSLTMSHNEAEIGSVLHLNGPVKTTTR</sequence>